<evidence type="ECO:0000313" key="7">
    <source>
        <dbReference type="EMBL" id="MCT2582483.1"/>
    </source>
</evidence>
<dbReference type="EMBL" id="JAFFZE010000006">
    <property type="protein sequence ID" value="MCT2582483.1"/>
    <property type="molecule type" value="Genomic_DNA"/>
</dbReference>
<dbReference type="Pfam" id="PF00561">
    <property type="entry name" value="Abhydrolase_1"/>
    <property type="match status" value="1"/>
</dbReference>
<evidence type="ECO:0000256" key="1">
    <source>
        <dbReference type="ARBA" id="ARBA00010088"/>
    </source>
</evidence>
<dbReference type="InterPro" id="IPR013595">
    <property type="entry name" value="Pept_S33_TAP-like_C"/>
</dbReference>
<dbReference type="SUPFAM" id="SSF53474">
    <property type="entry name" value="alpha/beta-Hydrolases"/>
    <property type="match status" value="1"/>
</dbReference>
<evidence type="ECO:0000256" key="2">
    <source>
        <dbReference type="ARBA" id="ARBA00022729"/>
    </source>
</evidence>
<reference evidence="7 8" key="1">
    <citation type="submission" date="2021-02" db="EMBL/GenBank/DDBJ databases">
        <title>Actinophytocola xerophila sp. nov., isolated from soil of cotton cropping field.</title>
        <authorList>
            <person name="Huang R."/>
            <person name="Chen X."/>
            <person name="Ge X."/>
            <person name="Liu W."/>
        </authorList>
    </citation>
    <scope>NUCLEOTIDE SEQUENCE [LARGE SCALE GENOMIC DNA]</scope>
    <source>
        <strain evidence="7 8">S1-96</strain>
    </source>
</reference>
<sequence length="470" mass="51032">MRLLRTTTLLAAVAVGATLAGAATAAATPDLDWAQCGENAAVECATITVPIDWSRPHGDTIEVAVARRAVENPIGTLFYLPGGPGDSGVRRLLDRDPLPDEIGSRFDVVSFDPRGTNRSAPVTCDAELVANLPVTNPDAGATLAGMRDYARALGESCREHTGPLLDHLDSVSVARDVDAIRAALGERELSLYGRSYGTLAGAMYAERYPHRVRALVLDSVFDHSLSPRRFLWTQTATGEDSFREFASWCDRAEECALHGQDVDAVYDTLYAKSVAGELVDPTSGGPVRPMDLVNRTVSFFYGPSSAEAAVFLRSLADGAPAARVAAEETEPFPVAAFCADHRVSIRSERQWQRLWAQQNRAAPTLRTHFAWLPVTLCSAWPAETNNPQHRLDIDHTPVLVLNSAHDPATSIEWARNVTRQIDHGRLLTYEGWGHGVVDRTPCTVEATTRYLVDLELPRRGATCPADRSGG</sequence>
<keyword evidence="8" id="KW-1185">Reference proteome</keyword>
<proteinExistence type="inferred from homology"/>
<evidence type="ECO:0000256" key="3">
    <source>
        <dbReference type="ARBA" id="ARBA00022801"/>
    </source>
</evidence>
<dbReference type="InterPro" id="IPR051601">
    <property type="entry name" value="Serine_prot/Carboxylest_S33"/>
</dbReference>
<comment type="similarity">
    <text evidence="1">Belongs to the peptidase S33 family.</text>
</comment>
<evidence type="ECO:0000313" key="8">
    <source>
        <dbReference type="Proteomes" id="UP001156441"/>
    </source>
</evidence>
<dbReference type="Pfam" id="PF08386">
    <property type="entry name" value="Abhydrolase_4"/>
    <property type="match status" value="1"/>
</dbReference>
<dbReference type="GO" id="GO:0016787">
    <property type="term" value="F:hydrolase activity"/>
    <property type="evidence" value="ECO:0007669"/>
    <property type="project" value="UniProtKB-KW"/>
</dbReference>
<comment type="caution">
    <text evidence="7">The sequence shown here is derived from an EMBL/GenBank/DDBJ whole genome shotgun (WGS) entry which is preliminary data.</text>
</comment>
<dbReference type="RefSeq" id="WP_260189831.1">
    <property type="nucleotide sequence ID" value="NZ_JAFFZE010000006.1"/>
</dbReference>
<feature type="chain" id="PRO_5047371998" evidence="4">
    <location>
        <begin position="26"/>
        <end position="470"/>
    </location>
</feature>
<evidence type="ECO:0000256" key="4">
    <source>
        <dbReference type="SAM" id="SignalP"/>
    </source>
</evidence>
<dbReference type="PANTHER" id="PTHR43248">
    <property type="entry name" value="2-SUCCINYL-6-HYDROXY-2,4-CYCLOHEXADIENE-1-CARBOXYLATE SYNTHASE"/>
    <property type="match status" value="1"/>
</dbReference>
<dbReference type="PANTHER" id="PTHR43248:SF29">
    <property type="entry name" value="TRIPEPTIDYL AMINOPEPTIDASE"/>
    <property type="match status" value="1"/>
</dbReference>
<dbReference type="InterPro" id="IPR029058">
    <property type="entry name" value="AB_hydrolase_fold"/>
</dbReference>
<organism evidence="7 8">
    <name type="scientific">Actinophytocola gossypii</name>
    <dbReference type="NCBI Taxonomy" id="2812003"/>
    <lineage>
        <taxon>Bacteria</taxon>
        <taxon>Bacillati</taxon>
        <taxon>Actinomycetota</taxon>
        <taxon>Actinomycetes</taxon>
        <taxon>Pseudonocardiales</taxon>
        <taxon>Pseudonocardiaceae</taxon>
    </lineage>
</organism>
<keyword evidence="2 4" id="KW-0732">Signal</keyword>
<feature type="signal peptide" evidence="4">
    <location>
        <begin position="1"/>
        <end position="25"/>
    </location>
</feature>
<gene>
    <name evidence="7" type="ORF">JT362_05025</name>
</gene>
<name>A0ABT2J3X6_9PSEU</name>
<keyword evidence="3 7" id="KW-0378">Hydrolase</keyword>
<dbReference type="InterPro" id="IPR000073">
    <property type="entry name" value="AB_hydrolase_1"/>
</dbReference>
<dbReference type="Proteomes" id="UP001156441">
    <property type="component" value="Unassembled WGS sequence"/>
</dbReference>
<feature type="domain" description="Peptidase S33 tripeptidyl aminopeptidase-like C-terminal" evidence="6">
    <location>
        <begin position="366"/>
        <end position="463"/>
    </location>
</feature>
<dbReference type="Gene3D" id="3.40.50.1820">
    <property type="entry name" value="alpha/beta hydrolase"/>
    <property type="match status" value="1"/>
</dbReference>
<protein>
    <submittedName>
        <fullName evidence="7">Alpha/beta fold hydrolase</fullName>
    </submittedName>
</protein>
<evidence type="ECO:0000259" key="5">
    <source>
        <dbReference type="Pfam" id="PF00561"/>
    </source>
</evidence>
<accession>A0ABT2J3X6</accession>
<feature type="domain" description="AB hydrolase-1" evidence="5">
    <location>
        <begin position="76"/>
        <end position="257"/>
    </location>
</feature>
<evidence type="ECO:0000259" key="6">
    <source>
        <dbReference type="Pfam" id="PF08386"/>
    </source>
</evidence>